<gene>
    <name evidence="4" type="ORF">MELIAE_LOCUS7176</name>
</gene>
<dbReference type="Gene3D" id="3.40.1390.30">
    <property type="entry name" value="NIF3 (NGG1p interacting factor 3)-like"/>
    <property type="match status" value="1"/>
</dbReference>
<dbReference type="GO" id="GO:0005739">
    <property type="term" value="C:mitochondrion"/>
    <property type="evidence" value="ECO:0007669"/>
    <property type="project" value="TreeGrafter"/>
</dbReference>
<dbReference type="Pfam" id="PF01784">
    <property type="entry name" value="DUF34_NIF3"/>
    <property type="match status" value="1"/>
</dbReference>
<evidence type="ECO:0000256" key="1">
    <source>
        <dbReference type="ARBA" id="ARBA00006964"/>
    </source>
</evidence>
<accession>A0A9P0B2J8</accession>
<organism evidence="4 5">
    <name type="scientific">Brassicogethes aeneus</name>
    <name type="common">Rape pollen beetle</name>
    <name type="synonym">Meligethes aeneus</name>
    <dbReference type="NCBI Taxonomy" id="1431903"/>
    <lineage>
        <taxon>Eukaryota</taxon>
        <taxon>Metazoa</taxon>
        <taxon>Ecdysozoa</taxon>
        <taxon>Arthropoda</taxon>
        <taxon>Hexapoda</taxon>
        <taxon>Insecta</taxon>
        <taxon>Pterygota</taxon>
        <taxon>Neoptera</taxon>
        <taxon>Endopterygota</taxon>
        <taxon>Coleoptera</taxon>
        <taxon>Polyphaga</taxon>
        <taxon>Cucujiformia</taxon>
        <taxon>Nitidulidae</taxon>
        <taxon>Meligethinae</taxon>
        <taxon>Brassicogethes</taxon>
    </lineage>
</organism>
<proteinExistence type="inferred from homology"/>
<name>A0A9P0B2J8_BRAAE</name>
<keyword evidence="3" id="KW-0479">Metal-binding</keyword>
<dbReference type="PANTHER" id="PTHR13799:SF13">
    <property type="entry name" value="NIF3-LIKE PROTEIN 1"/>
    <property type="match status" value="1"/>
</dbReference>
<feature type="binding site" evidence="3">
    <location>
        <position position="135"/>
    </location>
    <ligand>
        <name>a divalent metal cation</name>
        <dbReference type="ChEBI" id="CHEBI:60240"/>
        <label>1</label>
    </ligand>
</feature>
<dbReference type="InterPro" id="IPR036069">
    <property type="entry name" value="DUF34/NIF3_sf"/>
</dbReference>
<dbReference type="OrthoDB" id="3345469at2759"/>
<feature type="binding site" evidence="3">
    <location>
        <position position="261"/>
    </location>
    <ligand>
        <name>a divalent metal cation</name>
        <dbReference type="ChEBI" id="CHEBI:60240"/>
        <label>1</label>
    </ligand>
</feature>
<evidence type="ECO:0000256" key="2">
    <source>
        <dbReference type="ARBA" id="ARBA00019069"/>
    </source>
</evidence>
<dbReference type="EMBL" id="OV121135">
    <property type="protein sequence ID" value="CAH0555929.1"/>
    <property type="molecule type" value="Genomic_DNA"/>
</dbReference>
<dbReference type="InterPro" id="IPR002678">
    <property type="entry name" value="DUF34/NIF3"/>
</dbReference>
<comment type="similarity">
    <text evidence="1">Belongs to the GTP cyclohydrolase I type 2/NIF3 family.</text>
</comment>
<evidence type="ECO:0000313" key="4">
    <source>
        <dbReference type="EMBL" id="CAH0555929.1"/>
    </source>
</evidence>
<dbReference type="AlphaFoldDB" id="A0A9P0B2J8"/>
<dbReference type="GO" id="GO:0046872">
    <property type="term" value="F:metal ion binding"/>
    <property type="evidence" value="ECO:0007669"/>
    <property type="project" value="UniProtKB-KW"/>
</dbReference>
<dbReference type="SUPFAM" id="SSF102705">
    <property type="entry name" value="NIF3 (NGG1p interacting factor 3)-like"/>
    <property type="match status" value="1"/>
</dbReference>
<dbReference type="NCBIfam" id="TIGR00486">
    <property type="entry name" value="YbgI_SA1388"/>
    <property type="match status" value="1"/>
</dbReference>
<evidence type="ECO:0000313" key="5">
    <source>
        <dbReference type="Proteomes" id="UP001154078"/>
    </source>
</evidence>
<keyword evidence="5" id="KW-1185">Reference proteome</keyword>
<evidence type="ECO:0000256" key="3">
    <source>
        <dbReference type="PIRSR" id="PIRSR602678-1"/>
    </source>
</evidence>
<dbReference type="Proteomes" id="UP001154078">
    <property type="component" value="Chromosome 4"/>
</dbReference>
<dbReference type="PANTHER" id="PTHR13799">
    <property type="entry name" value="NGG1 INTERACTING FACTOR 3"/>
    <property type="match status" value="1"/>
</dbReference>
<reference evidence="4" key="1">
    <citation type="submission" date="2021-12" db="EMBL/GenBank/DDBJ databases">
        <authorList>
            <person name="King R."/>
        </authorList>
    </citation>
    <scope>NUCLEOTIDE SEQUENCE</scope>
</reference>
<dbReference type="FunFam" id="3.40.1390.30:FF:000001">
    <property type="entry name" value="GTP cyclohydrolase 1 type 2"/>
    <property type="match status" value="1"/>
</dbReference>
<feature type="binding site" evidence="3">
    <location>
        <position position="97"/>
    </location>
    <ligand>
        <name>a divalent metal cation</name>
        <dbReference type="ChEBI" id="CHEBI:60240"/>
        <label>1</label>
    </ligand>
</feature>
<feature type="binding site" evidence="3">
    <location>
        <position position="257"/>
    </location>
    <ligand>
        <name>a divalent metal cation</name>
        <dbReference type="ChEBI" id="CHEBI:60240"/>
        <label>1</label>
    </ligand>
</feature>
<protein>
    <recommendedName>
        <fullName evidence="2">NIF3-like protein 1</fullName>
    </recommendedName>
</protein>
<sequence length="292" mass="32216">MHTNSLSRLCSVKNINKTTNIIKNYTSGTMGVPLNNIVKKLTAIAPLNLAGTWDNVGMLVEPTSNKNIDTALLTIDLTEDVVDEAIRSEAQLIISYHPNIFQPLKKVTQSHWKQRVVIKCIKNDIAVFSPHTSWDSISGGVNDWLGSVFETRESAPIEKNENDPTIGMGRLLTLKKPMALDEIIFKVKIHVGIEHLRVAVARHKGLDSLIHTVALCAGSGASILNGINADLYLTGEMMHHDVLDAAQKGTHVILTNHSDSERGFLRTIVDKIKMDNLNVLLSEVDKDCLKTM</sequence>